<gene>
    <name evidence="2" type="ORF">BcFMB_07625</name>
</gene>
<dbReference type="Proteomes" id="UP000229907">
    <property type="component" value="Chromosome"/>
</dbReference>
<evidence type="ECO:0000256" key="1">
    <source>
        <dbReference type="SAM" id="MobiDB-lite"/>
    </source>
</evidence>
<dbReference type="AlphaFoldDB" id="A0A2D3D7A5"/>
<reference evidence="2 3" key="1">
    <citation type="submission" date="2016-11" db="EMBL/GenBank/DDBJ databases">
        <title>complete genome sequence of Bifidobacterium choerinum strain FMB-1.</title>
        <authorList>
            <person name="Park C.-S."/>
            <person name="Jung D.-H."/>
            <person name="Choi D.-S."/>
        </authorList>
    </citation>
    <scope>NUCLEOTIDE SEQUENCE [LARGE SCALE GENOMIC DNA]</scope>
    <source>
        <strain evidence="2 3">FMB-1</strain>
    </source>
</reference>
<proteinExistence type="predicted"/>
<dbReference type="EMBL" id="CP018044">
    <property type="protein sequence ID" value="ATU20810.1"/>
    <property type="molecule type" value="Genomic_DNA"/>
</dbReference>
<evidence type="ECO:0000313" key="2">
    <source>
        <dbReference type="EMBL" id="ATU20810.1"/>
    </source>
</evidence>
<feature type="region of interest" description="Disordered" evidence="1">
    <location>
        <begin position="113"/>
        <end position="132"/>
    </location>
</feature>
<accession>A0A2D3D7A5</accession>
<name>A0A2D3D7A5_9BIFI</name>
<dbReference type="KEGG" id="bcho:BcFMB_07625"/>
<organism evidence="2 3">
    <name type="scientific">Bifidobacterium choerinum</name>
    <dbReference type="NCBI Taxonomy" id="35760"/>
    <lineage>
        <taxon>Bacteria</taxon>
        <taxon>Bacillati</taxon>
        <taxon>Actinomycetota</taxon>
        <taxon>Actinomycetes</taxon>
        <taxon>Bifidobacteriales</taxon>
        <taxon>Bifidobacteriaceae</taxon>
        <taxon>Bifidobacterium</taxon>
    </lineage>
</organism>
<protein>
    <submittedName>
        <fullName evidence="2">Uncharacterized protein</fullName>
    </submittedName>
</protein>
<sequence length="326" mass="34173">MADYNTQVPVNLVTGKAGTPHVTSADIGSFNAALQGAGLIRYPDANGTVPAITMASATSVTIPPMSVLVDGRYARWTDAKVLSIDAGTDGQNRIDDIILLYERDDSTGVEKLSLKAKRGTPTASTPTPPGYDTSASILAGSAHAPVVLARIRLTGTSVTGVTMMGTVRTNPITTGMRVATKAQLALLPVTPGATVYCDEDGHWYGATGHDATWRDWTQLTLSAGASGWSTAYSATRSGDMLTISLKTTRTGGATTLNAWATGVDILKLPEGYRPRISDINVPVINSRPSNPIFYQINSASISVRASAKISIPTGDWISATMSFPVA</sequence>
<dbReference type="RefSeq" id="WP_099721463.1">
    <property type="nucleotide sequence ID" value="NZ_CP018044.1"/>
</dbReference>
<evidence type="ECO:0000313" key="3">
    <source>
        <dbReference type="Proteomes" id="UP000229907"/>
    </source>
</evidence>